<dbReference type="InterPro" id="IPR005822">
    <property type="entry name" value="Ribosomal_uL13"/>
</dbReference>
<evidence type="ECO:0000256" key="4">
    <source>
        <dbReference type="HAMAP-Rule" id="MF_01366"/>
    </source>
</evidence>
<keyword evidence="8" id="KW-1185">Reference proteome</keyword>
<dbReference type="EMBL" id="CP106679">
    <property type="protein sequence ID" value="UXP32574.1"/>
    <property type="molecule type" value="Genomic_DNA"/>
</dbReference>
<evidence type="ECO:0000313" key="7">
    <source>
        <dbReference type="EMBL" id="UXP32574.1"/>
    </source>
</evidence>
<protein>
    <recommendedName>
        <fullName evidence="4">Large ribosomal subunit protein uL13</fullName>
    </recommendedName>
</protein>
<dbReference type="HAMAP" id="MF_01366">
    <property type="entry name" value="Ribosomal_uL13"/>
    <property type="match status" value="1"/>
</dbReference>
<dbReference type="Gene3D" id="3.90.1180.10">
    <property type="entry name" value="Ribosomal protein L13"/>
    <property type="match status" value="1"/>
</dbReference>
<dbReference type="InterPro" id="IPR023563">
    <property type="entry name" value="Ribosomal_uL13_CS"/>
</dbReference>
<dbReference type="PROSITE" id="PS00783">
    <property type="entry name" value="RIBOSOMAL_L13"/>
    <property type="match status" value="1"/>
</dbReference>
<dbReference type="PANTHER" id="PTHR11545:SF2">
    <property type="entry name" value="LARGE RIBOSOMAL SUBUNIT PROTEIN UL13M"/>
    <property type="match status" value="1"/>
</dbReference>
<evidence type="ECO:0000256" key="2">
    <source>
        <dbReference type="ARBA" id="ARBA00022980"/>
    </source>
</evidence>
<dbReference type="SUPFAM" id="SSF52161">
    <property type="entry name" value="Ribosomal protein L13"/>
    <property type="match status" value="1"/>
</dbReference>
<gene>
    <name evidence="4 6 7" type="primary">rplM</name>
    <name evidence="7" type="ORF">N6H18_01130</name>
</gene>
<dbReference type="PIRSF" id="PIRSF002181">
    <property type="entry name" value="Ribosomal_L13"/>
    <property type="match status" value="1"/>
</dbReference>
<comment type="similarity">
    <text evidence="1 4 5">Belongs to the universal ribosomal protein uL13 family.</text>
</comment>
<dbReference type="RefSeq" id="WP_262310009.1">
    <property type="nucleotide sequence ID" value="NZ_CP106679.1"/>
</dbReference>
<comment type="subunit">
    <text evidence="4">Part of the 50S ribosomal subunit.</text>
</comment>
<proteinExistence type="inferred from homology"/>
<dbReference type="NCBIfam" id="TIGR01066">
    <property type="entry name" value="rplM_bact"/>
    <property type="match status" value="1"/>
</dbReference>
<comment type="function">
    <text evidence="4 6">This protein is one of the early assembly proteins of the 50S ribosomal subunit, although it is not seen to bind rRNA by itself. It is important during the early stages of 50S assembly.</text>
</comment>
<reference evidence="7" key="1">
    <citation type="submission" date="2022-09" db="EMBL/GenBank/DDBJ databases">
        <title>Comparative genomics and taxonomic characterization of three novel marine species of genus Reichenbachiella exhibiting antioxidant and polysaccharide degradation activities.</title>
        <authorList>
            <person name="Muhammad N."/>
            <person name="Lee Y.-J."/>
            <person name="Ko J."/>
            <person name="Kim S.-G."/>
        </authorList>
    </citation>
    <scope>NUCLEOTIDE SEQUENCE</scope>
    <source>
        <strain evidence="7">BKB1-1</strain>
    </source>
</reference>
<sequence length="147" mass="16183">MDSISYKTAITNKATADKQWVVVDADGKVLGRLASEIAKMIRGKHKPGYTPNVDCGDNVIVVNSDKVKLTGKKWTDKQYISHTGFPGGQRSQTPNEVKAKSSTILVERAVRGMLPKNSLGRSLFNNLYVYEGAEHKHAAQTPKEIKL</sequence>
<keyword evidence="3 4" id="KW-0687">Ribonucleoprotein</keyword>
<dbReference type="InterPro" id="IPR036899">
    <property type="entry name" value="Ribosomal_uL13_sf"/>
</dbReference>
<dbReference type="CDD" id="cd00392">
    <property type="entry name" value="Ribosomal_L13"/>
    <property type="match status" value="1"/>
</dbReference>
<evidence type="ECO:0000256" key="5">
    <source>
        <dbReference type="RuleBase" id="RU003877"/>
    </source>
</evidence>
<organism evidence="7 8">
    <name type="scientific">Reichenbachiella agarivorans</name>
    <dbReference type="NCBI Taxonomy" id="2979464"/>
    <lineage>
        <taxon>Bacteria</taxon>
        <taxon>Pseudomonadati</taxon>
        <taxon>Bacteroidota</taxon>
        <taxon>Cytophagia</taxon>
        <taxon>Cytophagales</taxon>
        <taxon>Reichenbachiellaceae</taxon>
        <taxon>Reichenbachiella</taxon>
    </lineage>
</organism>
<accession>A0ABY6CPX5</accession>
<dbReference type="GO" id="GO:0005840">
    <property type="term" value="C:ribosome"/>
    <property type="evidence" value="ECO:0007669"/>
    <property type="project" value="UniProtKB-KW"/>
</dbReference>
<dbReference type="InterPro" id="IPR005823">
    <property type="entry name" value="Ribosomal_uL13_bac-type"/>
</dbReference>
<evidence type="ECO:0000256" key="3">
    <source>
        <dbReference type="ARBA" id="ARBA00023274"/>
    </source>
</evidence>
<evidence type="ECO:0000313" key="8">
    <source>
        <dbReference type="Proteomes" id="UP001065174"/>
    </source>
</evidence>
<evidence type="ECO:0000256" key="1">
    <source>
        <dbReference type="ARBA" id="ARBA00006227"/>
    </source>
</evidence>
<dbReference type="Proteomes" id="UP001065174">
    <property type="component" value="Chromosome"/>
</dbReference>
<dbReference type="PANTHER" id="PTHR11545">
    <property type="entry name" value="RIBOSOMAL PROTEIN L13"/>
    <property type="match status" value="1"/>
</dbReference>
<name>A0ABY6CPX5_9BACT</name>
<evidence type="ECO:0000256" key="6">
    <source>
        <dbReference type="RuleBase" id="RU003878"/>
    </source>
</evidence>
<dbReference type="Pfam" id="PF00572">
    <property type="entry name" value="Ribosomal_L13"/>
    <property type="match status" value="1"/>
</dbReference>
<keyword evidence="2 4" id="KW-0689">Ribosomal protein</keyword>